<feature type="chain" id="PRO_5008903381" description="Protein sleepless" evidence="1">
    <location>
        <begin position="20"/>
        <end position="220"/>
    </location>
</feature>
<sequence length="220" mass="24055">MKVLLILGALCLLMAYSEGLKCYNCLYLSDKLPNGLNATMKSESSCQAGKKPKKDFIVDCSRLLIPKSGEKAIGTTNILTSFLGENHPLVAMPYQNNGTNLTVTYTCGKLSYDGTFLPYYGGKKMKAMIRSCIPKLSYGNSTFQQQCQNGKMDKLNINDLDLRALVFNGGLGVAMNHSQTDVSICTCTKDDCNGAMLNNQISIFVIIASLMTVLLLRNKC</sequence>
<organism evidence="2 3">
    <name type="scientific">Orchesella cincta</name>
    <name type="common">Springtail</name>
    <name type="synonym">Podura cincta</name>
    <dbReference type="NCBI Taxonomy" id="48709"/>
    <lineage>
        <taxon>Eukaryota</taxon>
        <taxon>Metazoa</taxon>
        <taxon>Ecdysozoa</taxon>
        <taxon>Arthropoda</taxon>
        <taxon>Hexapoda</taxon>
        <taxon>Collembola</taxon>
        <taxon>Entomobryomorpha</taxon>
        <taxon>Entomobryoidea</taxon>
        <taxon>Orchesellidae</taxon>
        <taxon>Orchesellinae</taxon>
        <taxon>Orchesella</taxon>
    </lineage>
</organism>
<accession>A0A1D2M1V7</accession>
<reference evidence="2 3" key="1">
    <citation type="journal article" date="2016" name="Genome Biol. Evol.">
        <title>Gene Family Evolution Reflects Adaptation to Soil Environmental Stressors in the Genome of the Collembolan Orchesella cincta.</title>
        <authorList>
            <person name="Faddeeva-Vakhrusheva A."/>
            <person name="Derks M.F."/>
            <person name="Anvar S.Y."/>
            <person name="Agamennone V."/>
            <person name="Suring W."/>
            <person name="Smit S."/>
            <person name="van Straalen N.M."/>
            <person name="Roelofs D."/>
        </authorList>
    </citation>
    <scope>NUCLEOTIDE SEQUENCE [LARGE SCALE GENOMIC DNA]</scope>
    <source>
        <tissue evidence="2">Mixed pool</tissue>
    </source>
</reference>
<protein>
    <recommendedName>
        <fullName evidence="4">Protein sleepless</fullName>
    </recommendedName>
</protein>
<gene>
    <name evidence="2" type="ORF">Ocin01_19733</name>
</gene>
<dbReference type="Proteomes" id="UP000094527">
    <property type="component" value="Unassembled WGS sequence"/>
</dbReference>
<feature type="signal peptide" evidence="1">
    <location>
        <begin position="1"/>
        <end position="19"/>
    </location>
</feature>
<keyword evidence="3" id="KW-1185">Reference proteome</keyword>
<dbReference type="AlphaFoldDB" id="A0A1D2M1V7"/>
<evidence type="ECO:0008006" key="4">
    <source>
        <dbReference type="Google" id="ProtNLM"/>
    </source>
</evidence>
<proteinExistence type="predicted"/>
<name>A0A1D2M1V7_ORCCI</name>
<evidence type="ECO:0000313" key="2">
    <source>
        <dbReference type="EMBL" id="ODM86949.1"/>
    </source>
</evidence>
<evidence type="ECO:0000313" key="3">
    <source>
        <dbReference type="Proteomes" id="UP000094527"/>
    </source>
</evidence>
<dbReference type="EMBL" id="LJIJ01006675">
    <property type="protein sequence ID" value="ODM86949.1"/>
    <property type="molecule type" value="Genomic_DNA"/>
</dbReference>
<comment type="caution">
    <text evidence="2">The sequence shown here is derived from an EMBL/GenBank/DDBJ whole genome shotgun (WGS) entry which is preliminary data.</text>
</comment>
<keyword evidence="1" id="KW-0732">Signal</keyword>
<evidence type="ECO:0000256" key="1">
    <source>
        <dbReference type="SAM" id="SignalP"/>
    </source>
</evidence>